<proteinExistence type="predicted"/>
<reference evidence="2 3" key="1">
    <citation type="submission" date="2016-07" db="EMBL/GenBank/DDBJ databases">
        <title>Multiple horizontal gene transfer events from other fungi enriched the ability of initially mycotrophic Trichoderma (Ascomycota) to feed on dead plant biomass.</title>
        <authorList>
            <consortium name="DOE Joint Genome Institute"/>
            <person name="Aerts A."/>
            <person name="Atanasova L."/>
            <person name="Chenthamara K."/>
            <person name="Zhang J."/>
            <person name="Grujic M."/>
            <person name="Henrissat B."/>
            <person name="Kuo A."/>
            <person name="Salamov A."/>
            <person name="Lipzen A."/>
            <person name="Labutti K."/>
            <person name="Barry K."/>
            <person name="Miao Y."/>
            <person name="Rahimi M.J."/>
            <person name="Shen Q."/>
            <person name="Grigoriev I.V."/>
            <person name="Kubicek C.P."/>
            <person name="Druzhinina I.S."/>
        </authorList>
    </citation>
    <scope>NUCLEOTIDE SEQUENCE [LARGE SCALE GENOMIC DNA]</scope>
    <source>
        <strain evidence="2 3">CBS 226.95</strain>
    </source>
</reference>
<dbReference type="Proteomes" id="UP000241690">
    <property type="component" value="Unassembled WGS sequence"/>
</dbReference>
<dbReference type="EMBL" id="KZ679689">
    <property type="protein sequence ID" value="PTB50134.1"/>
    <property type="molecule type" value="Genomic_DNA"/>
</dbReference>
<dbReference type="GeneID" id="36622438"/>
<keyword evidence="1" id="KW-0472">Membrane</keyword>
<evidence type="ECO:0000313" key="3">
    <source>
        <dbReference type="Proteomes" id="UP000241690"/>
    </source>
</evidence>
<keyword evidence="3" id="KW-1185">Reference proteome</keyword>
<evidence type="ECO:0000313" key="2">
    <source>
        <dbReference type="EMBL" id="PTB50134.1"/>
    </source>
</evidence>
<gene>
    <name evidence="2" type="ORF">M431DRAFT_261414</name>
</gene>
<organism evidence="2 3">
    <name type="scientific">Trichoderma harzianum CBS 226.95</name>
    <dbReference type="NCBI Taxonomy" id="983964"/>
    <lineage>
        <taxon>Eukaryota</taxon>
        <taxon>Fungi</taxon>
        <taxon>Dikarya</taxon>
        <taxon>Ascomycota</taxon>
        <taxon>Pezizomycotina</taxon>
        <taxon>Sordariomycetes</taxon>
        <taxon>Hypocreomycetidae</taxon>
        <taxon>Hypocreales</taxon>
        <taxon>Hypocreaceae</taxon>
        <taxon>Trichoderma</taxon>
    </lineage>
</organism>
<keyword evidence="1" id="KW-0812">Transmembrane</keyword>
<protein>
    <submittedName>
        <fullName evidence="2">Uncharacterized protein</fullName>
    </submittedName>
</protein>
<dbReference type="AlphaFoldDB" id="A0A2T3ZZ91"/>
<sequence>MQGLSFFFCSRSKIWRVRDHCAGLKLDNDNFRLGGFVLLTHTPFGPHDPDLGITIPVVLATDQISAGILIVLVVLTRF</sequence>
<name>A0A2T3ZZ91_TRIHA</name>
<feature type="transmembrane region" description="Helical" evidence="1">
    <location>
        <begin position="53"/>
        <end position="75"/>
    </location>
</feature>
<keyword evidence="1" id="KW-1133">Transmembrane helix</keyword>
<dbReference type="RefSeq" id="XP_024769811.1">
    <property type="nucleotide sequence ID" value="XM_024913874.1"/>
</dbReference>
<evidence type="ECO:0000256" key="1">
    <source>
        <dbReference type="SAM" id="Phobius"/>
    </source>
</evidence>
<accession>A0A2T3ZZ91</accession>